<protein>
    <recommendedName>
        <fullName evidence="4">nicotinate-nucleotide diphosphorylase (carboxylating)</fullName>
        <ecNumber evidence="4">2.4.2.19</ecNumber>
    </recommendedName>
    <alternativeName>
        <fullName evidence="8">Quinolinate phosphoribosyltransferase [decarboxylating]</fullName>
    </alternativeName>
</protein>
<dbReference type="Proteomes" id="UP001501222">
    <property type="component" value="Unassembled WGS sequence"/>
</dbReference>
<dbReference type="Pfam" id="PF02749">
    <property type="entry name" value="QRPTase_N"/>
    <property type="match status" value="1"/>
</dbReference>
<dbReference type="Gene3D" id="3.20.20.70">
    <property type="entry name" value="Aldolase class I"/>
    <property type="match status" value="1"/>
</dbReference>
<reference evidence="13" key="1">
    <citation type="journal article" date="2019" name="Int. J. Syst. Evol. Microbiol.">
        <title>The Global Catalogue of Microorganisms (GCM) 10K type strain sequencing project: providing services to taxonomists for standard genome sequencing and annotation.</title>
        <authorList>
            <consortium name="The Broad Institute Genomics Platform"/>
            <consortium name="The Broad Institute Genome Sequencing Center for Infectious Disease"/>
            <person name="Wu L."/>
            <person name="Ma J."/>
        </authorList>
    </citation>
    <scope>NUCLEOTIDE SEQUENCE [LARGE SCALE GENOMIC DNA]</scope>
    <source>
        <strain evidence="13">JCM 16928</strain>
    </source>
</reference>
<name>A0ABP6WRM7_9ACTN</name>
<sequence>MPSKDFDLRNEEPAVRITPLEAPFDPEVAAALAPMMPPGVPPIGLFRTFAKNLSMTKAMHGWGAYELSRALSISMRDREILIDRTCARCGCEYEWGVHVAFFAERVGFSSEQVTSLTHGGPGDPCWTSTRDRLLVRAADALHDNSTIPEPLWDLLSVEFTEAELLDITLLCGWYHAISFAANAAGVPLEPNAPTFDSVRVLDDAGSARDALRLANLDPDEVLGLLRAAMAEDLSEAGDLTSLATIPADVDLEVSFTSRNVGVACGLPVVALLCEDAIGPSAKFTPLVTDGDRVAPGQHLATLSAPARAVLAVERTALNLLTHLSGIATATRTWVDALEGTGVVVRDTRKTTPLLRALEKYAVRCGGGANYRHGLFDEILIKDNHVAAAGGIRNALARVAEAHPRGAVPVQIEVDSLDQFDEALAHGADQIMLDNFAVNDMRIAVERARSCPRDVRLEASGGFTLSDARQVALTGVDSIALGAITHSAPAIDIGLDVLMPADPQ</sequence>
<comment type="catalytic activity">
    <reaction evidence="9">
        <text>nicotinate beta-D-ribonucleotide + CO2 + diphosphate = quinolinate + 5-phospho-alpha-D-ribose 1-diphosphate + 2 H(+)</text>
        <dbReference type="Rhea" id="RHEA:12733"/>
        <dbReference type="ChEBI" id="CHEBI:15378"/>
        <dbReference type="ChEBI" id="CHEBI:16526"/>
        <dbReference type="ChEBI" id="CHEBI:29959"/>
        <dbReference type="ChEBI" id="CHEBI:33019"/>
        <dbReference type="ChEBI" id="CHEBI:57502"/>
        <dbReference type="ChEBI" id="CHEBI:58017"/>
        <dbReference type="EC" id="2.4.2.19"/>
    </reaction>
</comment>
<dbReference type="InterPro" id="IPR027277">
    <property type="entry name" value="NadC/ModD"/>
</dbReference>
<dbReference type="InterPro" id="IPR036068">
    <property type="entry name" value="Nicotinate_pribotase-like_C"/>
</dbReference>
<keyword evidence="13" id="KW-1185">Reference proteome</keyword>
<evidence type="ECO:0000256" key="7">
    <source>
        <dbReference type="ARBA" id="ARBA00022679"/>
    </source>
</evidence>
<feature type="domain" description="Quinolinate phosphoribosyl transferase N-terminal" evidence="11">
    <location>
        <begin position="238"/>
        <end position="324"/>
    </location>
</feature>
<comment type="similarity">
    <text evidence="3">Belongs to the NadC/ModD family.</text>
</comment>
<dbReference type="Gene3D" id="1.20.1290.10">
    <property type="entry name" value="AhpD-like"/>
    <property type="match status" value="1"/>
</dbReference>
<evidence type="ECO:0000256" key="8">
    <source>
        <dbReference type="ARBA" id="ARBA00033102"/>
    </source>
</evidence>
<dbReference type="PANTHER" id="PTHR32179:SF3">
    <property type="entry name" value="NICOTINATE-NUCLEOTIDE PYROPHOSPHORYLASE [CARBOXYLATING]"/>
    <property type="match status" value="1"/>
</dbReference>
<dbReference type="PANTHER" id="PTHR32179">
    <property type="entry name" value="NICOTINATE-NUCLEOTIDE PYROPHOSPHORYLASE [CARBOXYLATING]"/>
    <property type="match status" value="1"/>
</dbReference>
<comment type="pathway">
    <text evidence="2">Cofactor biosynthesis; NAD(+) biosynthesis; nicotinate D-ribonucleotide from quinolinate: step 1/1.</text>
</comment>
<dbReference type="Gene3D" id="3.90.1170.20">
    <property type="entry name" value="Quinolinate phosphoribosyl transferase, N-terminal domain"/>
    <property type="match status" value="1"/>
</dbReference>
<evidence type="ECO:0000256" key="4">
    <source>
        <dbReference type="ARBA" id="ARBA00011944"/>
    </source>
</evidence>
<evidence type="ECO:0000256" key="1">
    <source>
        <dbReference type="ARBA" id="ARBA00003237"/>
    </source>
</evidence>
<dbReference type="SUPFAM" id="SSF51690">
    <property type="entry name" value="Nicotinate/Quinolinate PRTase C-terminal domain-like"/>
    <property type="match status" value="1"/>
</dbReference>
<dbReference type="InterPro" id="IPR037128">
    <property type="entry name" value="Quinolinate_PRibosylTase_N_sf"/>
</dbReference>
<evidence type="ECO:0000256" key="2">
    <source>
        <dbReference type="ARBA" id="ARBA00004893"/>
    </source>
</evidence>
<comment type="caution">
    <text evidence="12">The sequence shown here is derived from an EMBL/GenBank/DDBJ whole genome shotgun (WGS) entry which is preliminary data.</text>
</comment>
<proteinExistence type="inferred from homology"/>
<dbReference type="SUPFAM" id="SSF54675">
    <property type="entry name" value="Nicotinate/Quinolinate PRTase N-terminal domain-like"/>
    <property type="match status" value="1"/>
</dbReference>
<evidence type="ECO:0000259" key="11">
    <source>
        <dbReference type="Pfam" id="PF02749"/>
    </source>
</evidence>
<dbReference type="InterPro" id="IPR029032">
    <property type="entry name" value="AhpD-like"/>
</dbReference>
<feature type="domain" description="Quinolinate phosphoribosyl transferase C-terminal" evidence="10">
    <location>
        <begin position="326"/>
        <end position="495"/>
    </location>
</feature>
<dbReference type="NCBIfam" id="TIGR00078">
    <property type="entry name" value="nadC"/>
    <property type="match status" value="1"/>
</dbReference>
<evidence type="ECO:0000256" key="3">
    <source>
        <dbReference type="ARBA" id="ARBA00009400"/>
    </source>
</evidence>
<dbReference type="InterPro" id="IPR013785">
    <property type="entry name" value="Aldolase_TIM"/>
</dbReference>
<organism evidence="12 13">
    <name type="scientific">Kribbella ginsengisoli</name>
    <dbReference type="NCBI Taxonomy" id="363865"/>
    <lineage>
        <taxon>Bacteria</taxon>
        <taxon>Bacillati</taxon>
        <taxon>Actinomycetota</taxon>
        <taxon>Actinomycetes</taxon>
        <taxon>Propionibacteriales</taxon>
        <taxon>Kribbellaceae</taxon>
        <taxon>Kribbella</taxon>
    </lineage>
</organism>
<dbReference type="EMBL" id="BAABAA010000002">
    <property type="protein sequence ID" value="GAA3555080.1"/>
    <property type="molecule type" value="Genomic_DNA"/>
</dbReference>
<dbReference type="InterPro" id="IPR002638">
    <property type="entry name" value="Quinolinate_PRibosylTrfase_C"/>
</dbReference>
<dbReference type="EC" id="2.4.2.19" evidence="4"/>
<evidence type="ECO:0000256" key="9">
    <source>
        <dbReference type="ARBA" id="ARBA00047445"/>
    </source>
</evidence>
<evidence type="ECO:0000256" key="5">
    <source>
        <dbReference type="ARBA" id="ARBA00022642"/>
    </source>
</evidence>
<comment type="function">
    <text evidence="1">Involved in the catabolism of quinolinic acid (QA).</text>
</comment>
<evidence type="ECO:0000259" key="10">
    <source>
        <dbReference type="Pfam" id="PF01729"/>
    </source>
</evidence>
<accession>A0ABP6WRM7</accession>
<dbReference type="InterPro" id="IPR022412">
    <property type="entry name" value="Quinolinate_PRibosylTrfase_N"/>
</dbReference>
<keyword evidence="6" id="KW-0328">Glycosyltransferase</keyword>
<dbReference type="Pfam" id="PF01729">
    <property type="entry name" value="QRPTase_C"/>
    <property type="match status" value="1"/>
</dbReference>
<gene>
    <name evidence="12" type="ORF">GCM10022235_23790</name>
</gene>
<keyword evidence="5" id="KW-0662">Pyridine nucleotide biosynthesis</keyword>
<dbReference type="InterPro" id="IPR004393">
    <property type="entry name" value="NadC"/>
</dbReference>
<evidence type="ECO:0000313" key="12">
    <source>
        <dbReference type="EMBL" id="GAA3555080.1"/>
    </source>
</evidence>
<evidence type="ECO:0000256" key="6">
    <source>
        <dbReference type="ARBA" id="ARBA00022676"/>
    </source>
</evidence>
<keyword evidence="7" id="KW-0808">Transferase</keyword>
<dbReference type="CDD" id="cd01572">
    <property type="entry name" value="QPRTase"/>
    <property type="match status" value="1"/>
</dbReference>
<dbReference type="SUPFAM" id="SSF69118">
    <property type="entry name" value="AhpD-like"/>
    <property type="match status" value="1"/>
</dbReference>
<evidence type="ECO:0000313" key="13">
    <source>
        <dbReference type="Proteomes" id="UP001501222"/>
    </source>
</evidence>